<evidence type="ECO:0000256" key="1">
    <source>
        <dbReference type="SAM" id="Phobius"/>
    </source>
</evidence>
<dbReference type="EMBL" id="LWAF01000001">
    <property type="protein sequence ID" value="ODN31265.1"/>
    <property type="molecule type" value="Genomic_DNA"/>
</dbReference>
<keyword evidence="1" id="KW-1133">Transmembrane helix</keyword>
<dbReference type="OrthoDB" id="47359at2"/>
<feature type="transmembrane region" description="Helical" evidence="1">
    <location>
        <begin position="70"/>
        <end position="93"/>
    </location>
</feature>
<dbReference type="Proteomes" id="UP000094570">
    <property type="component" value="Unassembled WGS sequence"/>
</dbReference>
<dbReference type="InterPro" id="IPR007359">
    <property type="entry name" value="SigmaE_reg_RseC_MucC"/>
</dbReference>
<gene>
    <name evidence="2" type="ORF">A4H02_00325</name>
</gene>
<dbReference type="Pfam" id="PF04246">
    <property type="entry name" value="RseC_MucC"/>
    <property type="match status" value="1"/>
</dbReference>
<keyword evidence="1" id="KW-0812">Transmembrane</keyword>
<accession>A0A1E3G4R7</accession>
<feature type="transmembrane region" description="Helical" evidence="1">
    <location>
        <begin position="99"/>
        <end position="116"/>
    </location>
</feature>
<reference evidence="3" key="1">
    <citation type="submission" date="2016-04" db="EMBL/GenBank/DDBJ databases">
        <title>The genome sequence project of a novel Fervidobacterium isolate from a hot spring in Thailand.</title>
        <authorList>
            <person name="Gonzalez J.M."/>
            <person name="Cuecas A."/>
            <person name="Kanoksilapatham W."/>
        </authorList>
    </citation>
    <scope>NUCLEOTIDE SEQUENCE [LARGE SCALE GENOMIC DNA]</scope>
    <source>
        <strain evidence="3">FC2004</strain>
    </source>
</reference>
<dbReference type="PROSITE" id="PS51257">
    <property type="entry name" value="PROKAR_LIPOPROTEIN"/>
    <property type="match status" value="1"/>
</dbReference>
<keyword evidence="1" id="KW-0472">Membrane</keyword>
<dbReference type="AlphaFoldDB" id="A0A1E3G4R7"/>
<proteinExistence type="predicted"/>
<dbReference type="PANTHER" id="PTHR35867">
    <property type="entry name" value="PROTEIN RSEC"/>
    <property type="match status" value="1"/>
</dbReference>
<dbReference type="RefSeq" id="WP_069292176.1">
    <property type="nucleotide sequence ID" value="NZ_CP140110.1"/>
</dbReference>
<keyword evidence="3" id="KW-1185">Reference proteome</keyword>
<evidence type="ECO:0008006" key="4">
    <source>
        <dbReference type="Google" id="ProtNLM"/>
    </source>
</evidence>
<evidence type="ECO:0000313" key="2">
    <source>
        <dbReference type="EMBL" id="ODN31265.1"/>
    </source>
</evidence>
<dbReference type="STRING" id="1008305.A4H02_00325"/>
<comment type="caution">
    <text evidence="2">The sequence shown here is derived from an EMBL/GenBank/DDBJ whole genome shotgun (WGS) entry which is preliminary data.</text>
</comment>
<protein>
    <recommendedName>
        <fullName evidence="4">Fis family transcriptional regulator</fullName>
    </recommendedName>
</protein>
<name>A0A1E3G4R7_9BACT</name>
<evidence type="ECO:0000313" key="3">
    <source>
        <dbReference type="Proteomes" id="UP000094570"/>
    </source>
</evidence>
<organism evidence="2 3">
    <name type="scientific">Fervidobacterium thailandense</name>
    <dbReference type="NCBI Taxonomy" id="1008305"/>
    <lineage>
        <taxon>Bacteria</taxon>
        <taxon>Thermotogati</taxon>
        <taxon>Thermotogota</taxon>
        <taxon>Thermotogae</taxon>
        <taxon>Thermotogales</taxon>
        <taxon>Fervidobacteriaceae</taxon>
        <taxon>Fervidobacterium</taxon>
    </lineage>
</organism>
<sequence>MREVLTVTKIDEDYVYLKPLADEATCSSCSISGACSLKGSKRELRVRRSEVDLLLGPGDRVLVDLKYNQAVMSFIVYGLPLSGFLVGITFGYLLRLSDLFSLLLGLGGLIFGFTVARRIDKRYSVRIIEKLPYTTVRSTYNVDT</sequence>
<dbReference type="PANTHER" id="PTHR35867:SF1">
    <property type="entry name" value="PROTEIN RSEC"/>
    <property type="match status" value="1"/>
</dbReference>